<reference evidence="2 3" key="1">
    <citation type="submission" date="2024-07" db="EMBL/GenBank/DDBJ databases">
        <title>Section-level genome sequencing and comparative genomics of Aspergillus sections Usti and Cavernicolus.</title>
        <authorList>
            <consortium name="Lawrence Berkeley National Laboratory"/>
            <person name="Nybo J.L."/>
            <person name="Vesth T.C."/>
            <person name="Theobald S."/>
            <person name="Frisvad J.C."/>
            <person name="Larsen T.O."/>
            <person name="Kjaerboelling I."/>
            <person name="Rothschild-Mancinelli K."/>
            <person name="Lyhne E.K."/>
            <person name="Kogle M.E."/>
            <person name="Barry K."/>
            <person name="Clum A."/>
            <person name="Na H."/>
            <person name="Ledsgaard L."/>
            <person name="Lin J."/>
            <person name="Lipzen A."/>
            <person name="Kuo A."/>
            <person name="Riley R."/>
            <person name="Mondo S."/>
            <person name="Labutti K."/>
            <person name="Haridas S."/>
            <person name="Pangalinan J."/>
            <person name="Salamov A.A."/>
            <person name="Simmons B.A."/>
            <person name="Magnuson J.K."/>
            <person name="Chen J."/>
            <person name="Drula E."/>
            <person name="Henrissat B."/>
            <person name="Wiebenga A."/>
            <person name="Lubbers R.J."/>
            <person name="Gomes A.C."/>
            <person name="Makela M.R."/>
            <person name="Stajich J."/>
            <person name="Grigoriev I.V."/>
            <person name="Mortensen U.H."/>
            <person name="De Vries R.P."/>
            <person name="Baker S.E."/>
            <person name="Andersen M.R."/>
        </authorList>
    </citation>
    <scope>NUCLEOTIDE SEQUENCE [LARGE SCALE GENOMIC DNA]</scope>
    <source>
        <strain evidence="2 3">CBS 123904</strain>
    </source>
</reference>
<organism evidence="2 3">
    <name type="scientific">Aspergillus pseudoustus</name>
    <dbReference type="NCBI Taxonomy" id="1810923"/>
    <lineage>
        <taxon>Eukaryota</taxon>
        <taxon>Fungi</taxon>
        <taxon>Dikarya</taxon>
        <taxon>Ascomycota</taxon>
        <taxon>Pezizomycotina</taxon>
        <taxon>Eurotiomycetes</taxon>
        <taxon>Eurotiomycetidae</taxon>
        <taxon>Eurotiales</taxon>
        <taxon>Aspergillaceae</taxon>
        <taxon>Aspergillus</taxon>
        <taxon>Aspergillus subgen. Nidulantes</taxon>
    </lineage>
</organism>
<keyword evidence="1" id="KW-0812">Transmembrane</keyword>
<gene>
    <name evidence="2" type="ORF">BJY01DRAFT_223973</name>
</gene>
<dbReference type="Proteomes" id="UP001610446">
    <property type="component" value="Unassembled WGS sequence"/>
</dbReference>
<comment type="caution">
    <text evidence="2">The sequence shown here is derived from an EMBL/GenBank/DDBJ whole genome shotgun (WGS) entry which is preliminary data.</text>
</comment>
<name>A0ABR4J3Z7_9EURO</name>
<keyword evidence="1" id="KW-0472">Membrane</keyword>
<evidence type="ECO:0000256" key="1">
    <source>
        <dbReference type="SAM" id="Phobius"/>
    </source>
</evidence>
<feature type="transmembrane region" description="Helical" evidence="1">
    <location>
        <begin position="59"/>
        <end position="82"/>
    </location>
</feature>
<keyword evidence="3" id="KW-1185">Reference proteome</keyword>
<protein>
    <submittedName>
        <fullName evidence="2">Uncharacterized protein</fullName>
    </submittedName>
</protein>
<keyword evidence="1" id="KW-1133">Transmembrane helix</keyword>
<evidence type="ECO:0000313" key="3">
    <source>
        <dbReference type="Proteomes" id="UP001610446"/>
    </source>
</evidence>
<accession>A0ABR4J3Z7</accession>
<evidence type="ECO:0000313" key="2">
    <source>
        <dbReference type="EMBL" id="KAL2834772.1"/>
    </source>
</evidence>
<proteinExistence type="predicted"/>
<dbReference type="EMBL" id="JBFXLU010000213">
    <property type="protein sequence ID" value="KAL2834772.1"/>
    <property type="molecule type" value="Genomic_DNA"/>
</dbReference>
<sequence>MKASLSPSGEQAILRHPPCSSIVLTWPVSRSQRHTLSTLSALSTPIRLPQGVNARQNTWVGMSNIFLTFFVSIFTTSIRIFSSPCGLYTNAMWAPSGEKSQAHI</sequence>